<evidence type="ECO:0000256" key="6">
    <source>
        <dbReference type="RuleBase" id="RU000488"/>
    </source>
</evidence>
<dbReference type="Pfam" id="PF00153">
    <property type="entry name" value="Mito_carr"/>
    <property type="match status" value="3"/>
</dbReference>
<dbReference type="PANTHER" id="PTHR45624">
    <property type="entry name" value="MITOCHONDRIAL BASIC AMINO ACIDS TRANSPORTER-RELATED"/>
    <property type="match status" value="1"/>
</dbReference>
<reference evidence="8" key="1">
    <citation type="submission" date="2021-06" db="EMBL/GenBank/DDBJ databases">
        <authorList>
            <person name="Hodson N. C."/>
            <person name="Mongue J. A."/>
            <person name="Jaron S. K."/>
        </authorList>
    </citation>
    <scope>NUCLEOTIDE SEQUENCE</scope>
</reference>
<keyword evidence="9" id="KW-1185">Reference proteome</keyword>
<proteinExistence type="inferred from homology"/>
<keyword evidence="5 7" id="KW-0472">Membrane</keyword>
<comment type="caution">
    <text evidence="8">The sequence shown here is derived from an EMBL/GenBank/DDBJ whole genome shotgun (WGS) entry which is preliminary data.</text>
</comment>
<accession>A0A8J2L066</accession>
<keyword evidence="2 6" id="KW-0813">Transport</keyword>
<feature type="transmembrane region" description="Helical" evidence="7">
    <location>
        <begin position="222"/>
        <end position="240"/>
    </location>
</feature>
<feature type="transmembrane region" description="Helical" evidence="7">
    <location>
        <begin position="169"/>
        <end position="191"/>
    </location>
</feature>
<organism evidence="8 9">
    <name type="scientific">Allacma fusca</name>
    <dbReference type="NCBI Taxonomy" id="39272"/>
    <lineage>
        <taxon>Eukaryota</taxon>
        <taxon>Metazoa</taxon>
        <taxon>Ecdysozoa</taxon>
        <taxon>Arthropoda</taxon>
        <taxon>Hexapoda</taxon>
        <taxon>Collembola</taxon>
        <taxon>Symphypleona</taxon>
        <taxon>Sminthuridae</taxon>
        <taxon>Allacma</taxon>
    </lineage>
</organism>
<evidence type="ECO:0000313" key="9">
    <source>
        <dbReference type="Proteomes" id="UP000708208"/>
    </source>
</evidence>
<evidence type="ECO:0000256" key="3">
    <source>
        <dbReference type="ARBA" id="ARBA00022737"/>
    </source>
</evidence>
<keyword evidence="4 7" id="KW-1133">Transmembrane helix</keyword>
<dbReference type="InterPro" id="IPR018108">
    <property type="entry name" value="MCP_transmembrane"/>
</dbReference>
<dbReference type="PROSITE" id="PS50920">
    <property type="entry name" value="SOLCAR"/>
    <property type="match status" value="3"/>
</dbReference>
<feature type="repeat" description="Solcar" evidence="5">
    <location>
        <begin position="219"/>
        <end position="306"/>
    </location>
</feature>
<dbReference type="OrthoDB" id="1924968at2759"/>
<evidence type="ECO:0000256" key="5">
    <source>
        <dbReference type="PROSITE-ProRule" id="PRU00282"/>
    </source>
</evidence>
<evidence type="ECO:0008006" key="10">
    <source>
        <dbReference type="Google" id="ProtNLM"/>
    </source>
</evidence>
<gene>
    <name evidence="8" type="ORF">AFUS01_LOCUS34213</name>
</gene>
<dbReference type="AlphaFoldDB" id="A0A8J2L066"/>
<name>A0A8J2L066_9HEXA</name>
<dbReference type="GO" id="GO:0016020">
    <property type="term" value="C:membrane"/>
    <property type="evidence" value="ECO:0007669"/>
    <property type="project" value="UniProtKB-UniRule"/>
</dbReference>
<dbReference type="Proteomes" id="UP000708208">
    <property type="component" value="Unassembled WGS sequence"/>
</dbReference>
<dbReference type="PANTHER" id="PTHR45624:SF1">
    <property type="entry name" value="SD08189P"/>
    <property type="match status" value="1"/>
</dbReference>
<protein>
    <recommendedName>
        <fullName evidence="10">Mitochondrial carrier protein</fullName>
    </recommendedName>
</protein>
<dbReference type="InterPro" id="IPR050567">
    <property type="entry name" value="Mitochondrial_Carrier"/>
</dbReference>
<comment type="similarity">
    <text evidence="1 6">Belongs to the mitochondrial carrier (TC 2.A.29) family.</text>
</comment>
<feature type="repeat" description="Solcar" evidence="5">
    <location>
        <begin position="5"/>
        <end position="86"/>
    </location>
</feature>
<feature type="repeat" description="Solcar" evidence="5">
    <location>
        <begin position="114"/>
        <end position="198"/>
    </location>
</feature>
<evidence type="ECO:0000256" key="7">
    <source>
        <dbReference type="SAM" id="Phobius"/>
    </source>
</evidence>
<dbReference type="GO" id="GO:0005289">
    <property type="term" value="F:high-affinity L-arginine transmembrane transporter activity"/>
    <property type="evidence" value="ECO:0007669"/>
    <property type="project" value="TreeGrafter"/>
</dbReference>
<dbReference type="GO" id="GO:1990575">
    <property type="term" value="P:mitochondrial L-ornithine transmembrane transport"/>
    <property type="evidence" value="ECO:0007669"/>
    <property type="project" value="TreeGrafter"/>
</dbReference>
<keyword evidence="5 6" id="KW-0812">Transmembrane</keyword>
<keyword evidence="3" id="KW-0677">Repeat</keyword>
<evidence type="ECO:0000256" key="4">
    <source>
        <dbReference type="ARBA" id="ARBA00022989"/>
    </source>
</evidence>
<evidence type="ECO:0000256" key="1">
    <source>
        <dbReference type="ARBA" id="ARBA00006375"/>
    </source>
</evidence>
<sequence length="317" mass="34995">MRRDFLNMGEYFAGCVSGMVGVAVGHPIDTIKVQQQNEGIGMAKCIKNIVTTDGYKGYFRGLSFPLLASGALNSIFFGVYGSTLNRIVELKEYQQHSHSKFSSSSIKCEKQNKANFLEIYLAGCVAGVAQLGLACPVDLIKVKLQAHGFRMGSSSECLKMILRERGIGGLYQGIGIMAIRDIPAFGLYIAMYEFQMEQLKELTDGLQIDLGGGASAHLSNSALAFLAGGLSGCVSWWSIIPQDVVKSRMQADDPNAPKYKGTIHCVEVIMKEHGFRGFFRGFWPLSIRAYLVNGAIFVSYEWLQFLYTFVIRDQDLN</sequence>
<evidence type="ECO:0000313" key="8">
    <source>
        <dbReference type="EMBL" id="CAG7824033.1"/>
    </source>
</evidence>
<evidence type="ECO:0000256" key="2">
    <source>
        <dbReference type="ARBA" id="ARBA00022448"/>
    </source>
</evidence>
<dbReference type="EMBL" id="CAJVCH010531440">
    <property type="protein sequence ID" value="CAG7824033.1"/>
    <property type="molecule type" value="Genomic_DNA"/>
</dbReference>
<dbReference type="GO" id="GO:0005739">
    <property type="term" value="C:mitochondrion"/>
    <property type="evidence" value="ECO:0007669"/>
    <property type="project" value="TreeGrafter"/>
</dbReference>